<proteinExistence type="predicted"/>
<comment type="caution">
    <text evidence="1">The sequence shown here is derived from an EMBL/GenBank/DDBJ whole genome shotgun (WGS) entry which is preliminary data.</text>
</comment>
<evidence type="ECO:0000313" key="1">
    <source>
        <dbReference type="EMBL" id="KAB0677734.1"/>
    </source>
</evidence>
<keyword evidence="2" id="KW-1185">Reference proteome</keyword>
<dbReference type="AlphaFoldDB" id="A0A7V7TVK5"/>
<evidence type="ECO:0000313" key="2">
    <source>
        <dbReference type="Proteomes" id="UP000432089"/>
    </source>
</evidence>
<name>A0A7V7TVK5_9HYPH</name>
<accession>A0A7V7TVK5</accession>
<dbReference type="Proteomes" id="UP000432089">
    <property type="component" value="Unassembled WGS sequence"/>
</dbReference>
<organism evidence="1 2">
    <name type="scientific">Plantimonas leprariae</name>
    <dbReference type="NCBI Taxonomy" id="2615207"/>
    <lineage>
        <taxon>Bacteria</taxon>
        <taxon>Pseudomonadati</taxon>
        <taxon>Pseudomonadota</taxon>
        <taxon>Alphaproteobacteria</taxon>
        <taxon>Hyphomicrobiales</taxon>
        <taxon>Aurantimonadaceae</taxon>
        <taxon>Plantimonas</taxon>
    </lineage>
</organism>
<gene>
    <name evidence="1" type="ORF">F6X38_17270</name>
</gene>
<dbReference type="EMBL" id="VZDO01000015">
    <property type="protein sequence ID" value="KAB0677734.1"/>
    <property type="molecule type" value="Genomic_DNA"/>
</dbReference>
<protein>
    <submittedName>
        <fullName evidence="1">Uncharacterized protein</fullName>
    </submittedName>
</protein>
<dbReference type="RefSeq" id="WP_150971815.1">
    <property type="nucleotide sequence ID" value="NZ_VZDO01000015.1"/>
</dbReference>
<sequence>MLAAEQQLAETFARMACEVLIGQVGVEQAYREISALFAAADEDLRQMYMEIIAVMELVRSGARG</sequence>
<reference evidence="1 2" key="1">
    <citation type="submission" date="2019-09" db="EMBL/GenBank/DDBJ databases">
        <title>YIM 132180 draft genome.</title>
        <authorList>
            <person name="Zhang K."/>
        </authorList>
    </citation>
    <scope>NUCLEOTIDE SEQUENCE [LARGE SCALE GENOMIC DNA]</scope>
    <source>
        <strain evidence="1 2">YIM 132180</strain>
    </source>
</reference>